<organism evidence="1 2">
    <name type="scientific">Pistacia integerrima</name>
    <dbReference type="NCBI Taxonomy" id="434235"/>
    <lineage>
        <taxon>Eukaryota</taxon>
        <taxon>Viridiplantae</taxon>
        <taxon>Streptophyta</taxon>
        <taxon>Embryophyta</taxon>
        <taxon>Tracheophyta</taxon>
        <taxon>Spermatophyta</taxon>
        <taxon>Magnoliopsida</taxon>
        <taxon>eudicotyledons</taxon>
        <taxon>Gunneridae</taxon>
        <taxon>Pentapetalae</taxon>
        <taxon>rosids</taxon>
        <taxon>malvids</taxon>
        <taxon>Sapindales</taxon>
        <taxon>Anacardiaceae</taxon>
        <taxon>Pistacia</taxon>
    </lineage>
</organism>
<evidence type="ECO:0000313" key="1">
    <source>
        <dbReference type="EMBL" id="KAJ0024209.1"/>
    </source>
</evidence>
<name>A0ACC0XSP2_9ROSI</name>
<dbReference type="EMBL" id="CM047745">
    <property type="protein sequence ID" value="KAJ0024209.1"/>
    <property type="molecule type" value="Genomic_DNA"/>
</dbReference>
<reference evidence="2" key="1">
    <citation type="journal article" date="2023" name="G3 (Bethesda)">
        <title>Genome assembly and association tests identify interacting loci associated with vigor, precocity, and sex in interspecific pistachio rootstocks.</title>
        <authorList>
            <person name="Palmer W."/>
            <person name="Jacygrad E."/>
            <person name="Sagayaradj S."/>
            <person name="Cavanaugh K."/>
            <person name="Han R."/>
            <person name="Bertier L."/>
            <person name="Beede B."/>
            <person name="Kafkas S."/>
            <person name="Golino D."/>
            <person name="Preece J."/>
            <person name="Michelmore R."/>
        </authorList>
    </citation>
    <scope>NUCLEOTIDE SEQUENCE [LARGE SCALE GENOMIC DNA]</scope>
</reference>
<dbReference type="Proteomes" id="UP001163603">
    <property type="component" value="Chromosome 10"/>
</dbReference>
<proteinExistence type="predicted"/>
<evidence type="ECO:0000313" key="2">
    <source>
        <dbReference type="Proteomes" id="UP001163603"/>
    </source>
</evidence>
<sequence>MFAIQLRSLFRCWIKECKIFNIASLELLEIIHRRSLLKSFPEKACWTR</sequence>
<protein>
    <submittedName>
        <fullName evidence="1">Uncharacterized protein</fullName>
    </submittedName>
</protein>
<comment type="caution">
    <text evidence="1">The sequence shown here is derived from an EMBL/GenBank/DDBJ whole genome shotgun (WGS) entry which is preliminary data.</text>
</comment>
<gene>
    <name evidence="1" type="ORF">Pint_06923</name>
</gene>
<keyword evidence="2" id="KW-1185">Reference proteome</keyword>
<accession>A0ACC0XSP2</accession>